<evidence type="ECO:0000313" key="3">
    <source>
        <dbReference type="Proteomes" id="UP000292027"/>
    </source>
</evidence>
<feature type="region of interest" description="Disordered" evidence="1">
    <location>
        <begin position="69"/>
        <end position="93"/>
    </location>
</feature>
<dbReference type="OrthoDB" id="1822491at2"/>
<dbReference type="EMBL" id="SHKR01000002">
    <property type="protein sequence ID" value="RZU24367.1"/>
    <property type="molecule type" value="Genomic_DNA"/>
</dbReference>
<name>A0A4Q7XKP3_9ACTN</name>
<dbReference type="AlphaFoldDB" id="A0A4Q7XKP3"/>
<proteinExistence type="predicted"/>
<keyword evidence="3" id="KW-1185">Reference proteome</keyword>
<sequence length="93" mass="10376">MKGMGRVYAYVTLEMERQIVEAMEERFAISVLALYEDYRGKLLGGVPVIKDTIEKAHRHAEILAARPVGGERFSQISPTDPTNENRPGGENIS</sequence>
<feature type="compositionally biased region" description="Polar residues" evidence="1">
    <location>
        <begin position="74"/>
        <end position="85"/>
    </location>
</feature>
<protein>
    <submittedName>
        <fullName evidence="2">Uncharacterized protein</fullName>
    </submittedName>
</protein>
<reference evidence="2 3" key="1">
    <citation type="journal article" date="2015" name="Stand. Genomic Sci.">
        <title>Genomic Encyclopedia of Bacterial and Archaeal Type Strains, Phase III: the genomes of soil and plant-associated and newly described type strains.</title>
        <authorList>
            <person name="Whitman W.B."/>
            <person name="Woyke T."/>
            <person name="Klenk H.P."/>
            <person name="Zhou Y."/>
            <person name="Lilburn T.G."/>
            <person name="Beck B.J."/>
            <person name="De Vos P."/>
            <person name="Vandamme P."/>
            <person name="Eisen J.A."/>
            <person name="Garrity G."/>
            <person name="Hugenholtz P."/>
            <person name="Kyrpides N.C."/>
        </authorList>
    </citation>
    <scope>NUCLEOTIDE SEQUENCE [LARGE SCALE GENOMIC DNA]</scope>
    <source>
        <strain evidence="2 3">VKM Ac-2540</strain>
    </source>
</reference>
<evidence type="ECO:0000313" key="2">
    <source>
        <dbReference type="EMBL" id="RZU24367.1"/>
    </source>
</evidence>
<organism evidence="2 3">
    <name type="scientific">Kribbella rubisoli</name>
    <dbReference type="NCBI Taxonomy" id="3075929"/>
    <lineage>
        <taxon>Bacteria</taxon>
        <taxon>Bacillati</taxon>
        <taxon>Actinomycetota</taxon>
        <taxon>Actinomycetes</taxon>
        <taxon>Propionibacteriales</taxon>
        <taxon>Kribbellaceae</taxon>
        <taxon>Kribbella</taxon>
    </lineage>
</organism>
<dbReference type="RefSeq" id="WP_130438950.1">
    <property type="nucleotide sequence ID" value="NZ_SHKR01000002.1"/>
</dbReference>
<gene>
    <name evidence="2" type="ORF">EV645_0328</name>
</gene>
<evidence type="ECO:0000256" key="1">
    <source>
        <dbReference type="SAM" id="MobiDB-lite"/>
    </source>
</evidence>
<dbReference type="Proteomes" id="UP000292027">
    <property type="component" value="Unassembled WGS sequence"/>
</dbReference>
<comment type="caution">
    <text evidence="2">The sequence shown here is derived from an EMBL/GenBank/DDBJ whole genome shotgun (WGS) entry which is preliminary data.</text>
</comment>
<accession>A0A4Q7XKP3</accession>